<proteinExistence type="inferred from homology"/>
<evidence type="ECO:0000256" key="3">
    <source>
        <dbReference type="SAM" id="MobiDB-lite"/>
    </source>
</evidence>
<organism evidence="5 6">
    <name type="scientific">Cryptococcus depauperatus CBS 7841</name>
    <dbReference type="NCBI Taxonomy" id="1295531"/>
    <lineage>
        <taxon>Eukaryota</taxon>
        <taxon>Fungi</taxon>
        <taxon>Dikarya</taxon>
        <taxon>Basidiomycota</taxon>
        <taxon>Agaricomycotina</taxon>
        <taxon>Tremellomycetes</taxon>
        <taxon>Tremellales</taxon>
        <taxon>Cryptococcaceae</taxon>
        <taxon>Cryptococcus</taxon>
    </lineage>
</organism>
<reference evidence="5" key="1">
    <citation type="submission" date="2016-06" db="EMBL/GenBank/DDBJ databases">
        <authorList>
            <person name="Cuomo C."/>
            <person name="Litvintseva A."/>
            <person name="Heitman J."/>
            <person name="Chen Y."/>
            <person name="Sun S."/>
            <person name="Springer D."/>
            <person name="Dromer F."/>
            <person name="Young S."/>
            <person name="Zeng Q."/>
            <person name="Chapman S."/>
            <person name="Gujja S."/>
            <person name="Saif S."/>
            <person name="Birren B."/>
        </authorList>
    </citation>
    <scope>NUCLEOTIDE SEQUENCE</scope>
    <source>
        <strain evidence="5">CBS 7841</strain>
    </source>
</reference>
<dbReference type="EMBL" id="CP143789">
    <property type="protein sequence ID" value="WVN89934.1"/>
    <property type="molecule type" value="Genomic_DNA"/>
</dbReference>
<feature type="compositionally biased region" description="Acidic residues" evidence="3">
    <location>
        <begin position="166"/>
        <end position="186"/>
    </location>
</feature>
<keyword evidence="2" id="KW-0698">rRNA processing</keyword>
<feature type="region of interest" description="Disordered" evidence="3">
    <location>
        <begin position="64"/>
        <end position="92"/>
    </location>
</feature>
<dbReference type="RefSeq" id="XP_066070634.1">
    <property type="nucleotide sequence ID" value="XM_066214537.1"/>
</dbReference>
<evidence type="ECO:0000313" key="5">
    <source>
        <dbReference type="EMBL" id="WVN89934.1"/>
    </source>
</evidence>
<evidence type="ECO:0000256" key="1">
    <source>
        <dbReference type="ARBA" id="ARBA00006524"/>
    </source>
</evidence>
<feature type="chain" id="PRO_5043310157" evidence="4">
    <location>
        <begin position="34"/>
        <end position="217"/>
    </location>
</feature>
<evidence type="ECO:0000313" key="6">
    <source>
        <dbReference type="Proteomes" id="UP000094043"/>
    </source>
</evidence>
<feature type="signal peptide" evidence="4">
    <location>
        <begin position="1"/>
        <end position="33"/>
    </location>
</feature>
<accession>A0A1E3HVB5</accession>
<keyword evidence="4" id="KW-0732">Signal</keyword>
<dbReference type="Proteomes" id="UP000094043">
    <property type="component" value="Chromosome 6"/>
</dbReference>
<dbReference type="InterPro" id="IPR019398">
    <property type="entry name" value="Pre-rRNA_process_TSR2"/>
</dbReference>
<feature type="compositionally biased region" description="Low complexity" evidence="3">
    <location>
        <begin position="83"/>
        <end position="92"/>
    </location>
</feature>
<protein>
    <submittedName>
        <fullName evidence="5">Uncharacterized protein</fullName>
    </submittedName>
</protein>
<sequence length="217" mass="23542">MTEGSETSPTILLFARGILALLDLWPALTIAVAEEWGGPESSEKKTWIASIIIDEFESRATYLPAPVSDASGPSVPTPPGPTIDPADATDPPLDQDDLIDLLTQIMEDEFEARLEDGSIEGVASDIVRLWKGLFTEQSPEAAVESLERKAQEVKKSGVQASKGAQAEDDDSSSEGDEGDMEVDGEEAPQLVQKENMERQEPVVDDDGFTLVQKSRRR</sequence>
<feature type="region of interest" description="Disordered" evidence="3">
    <location>
        <begin position="151"/>
        <end position="217"/>
    </location>
</feature>
<dbReference type="GeneID" id="91089373"/>
<evidence type="ECO:0000256" key="4">
    <source>
        <dbReference type="SAM" id="SignalP"/>
    </source>
</evidence>
<reference evidence="5" key="2">
    <citation type="journal article" date="2022" name="Elife">
        <title>Obligate sexual reproduction of a homothallic fungus closely related to the Cryptococcus pathogenic species complex.</title>
        <authorList>
            <person name="Passer A.R."/>
            <person name="Clancey S.A."/>
            <person name="Shea T."/>
            <person name="David-Palma M."/>
            <person name="Averette A.F."/>
            <person name="Boekhout T."/>
            <person name="Porcel B.M."/>
            <person name="Nowrousian M."/>
            <person name="Cuomo C.A."/>
            <person name="Sun S."/>
            <person name="Heitman J."/>
            <person name="Coelho M.A."/>
        </authorList>
    </citation>
    <scope>NUCLEOTIDE SEQUENCE</scope>
    <source>
        <strain evidence="5">CBS 7841</strain>
    </source>
</reference>
<dbReference type="Pfam" id="PF10273">
    <property type="entry name" value="WGG"/>
    <property type="match status" value="1"/>
</dbReference>
<dbReference type="VEuPathDB" id="FungiDB:L203_05862"/>
<dbReference type="OrthoDB" id="263560at2759"/>
<gene>
    <name evidence="5" type="ORF">L203_105164</name>
</gene>
<keyword evidence="6" id="KW-1185">Reference proteome</keyword>
<reference evidence="5" key="3">
    <citation type="submission" date="2024-01" db="EMBL/GenBank/DDBJ databases">
        <authorList>
            <person name="Coelho M.A."/>
            <person name="David-Palma M."/>
            <person name="Shea T."/>
            <person name="Sun S."/>
            <person name="Cuomo C.A."/>
            <person name="Heitman J."/>
        </authorList>
    </citation>
    <scope>NUCLEOTIDE SEQUENCE</scope>
    <source>
        <strain evidence="5">CBS 7841</strain>
    </source>
</reference>
<name>A0A1E3HVB5_9TREE</name>
<comment type="similarity">
    <text evidence="1">Belongs to the TSR2 family.</text>
</comment>
<dbReference type="AlphaFoldDB" id="A0A1E3HVB5"/>
<dbReference type="GO" id="GO:0006364">
    <property type="term" value="P:rRNA processing"/>
    <property type="evidence" value="ECO:0007669"/>
    <property type="project" value="UniProtKB-KW"/>
</dbReference>
<dbReference type="PANTHER" id="PTHR21250">
    <property type="entry name" value="PRE-RRNA-PROCESSING PROTEIN TSR2 HOMOLOG"/>
    <property type="match status" value="1"/>
</dbReference>
<evidence type="ECO:0000256" key="2">
    <source>
        <dbReference type="ARBA" id="ARBA00022552"/>
    </source>
</evidence>
<dbReference type="KEGG" id="cdep:91089373"/>